<dbReference type="AlphaFoldDB" id="A0A7Z1AWW8"/>
<accession>A0A7Z1AWW8</accession>
<evidence type="ECO:0000313" key="6">
    <source>
        <dbReference type="Proteomes" id="UP000185696"/>
    </source>
</evidence>
<comment type="caution">
    <text evidence="5">The sequence shown here is derived from an EMBL/GenBank/DDBJ whole genome shotgun (WGS) entry which is preliminary data.</text>
</comment>
<evidence type="ECO:0000256" key="1">
    <source>
        <dbReference type="ARBA" id="ARBA00004496"/>
    </source>
</evidence>
<keyword evidence="4" id="KW-0143">Chaperone</keyword>
<evidence type="ECO:0000256" key="4">
    <source>
        <dbReference type="ARBA" id="ARBA00023186"/>
    </source>
</evidence>
<comment type="similarity">
    <text evidence="2">Belongs to the EspG family.</text>
</comment>
<dbReference type="EMBL" id="MSIF01000009">
    <property type="protein sequence ID" value="OLF09405.1"/>
    <property type="molecule type" value="Genomic_DNA"/>
</dbReference>
<evidence type="ECO:0008006" key="7">
    <source>
        <dbReference type="Google" id="ProtNLM"/>
    </source>
</evidence>
<sequence>MRIELSVAALDILWEDLSLGRPPFPLEIPSHGDTAAIRARIRTAVYDDLARRDLADGTRPDDALVEKLRLLADPAAAVDLVALLDLTDSQPLRAVAAVRGRHGLVAVQRKLTVSLRGTREDLAIPALLRLLPHARAGSATSVTRPASTFANAERLVHVGGVLSTATAPGPRPPGRVVRAGQLGVTSVDESGRRHRGPGLGWFDTDDGRYATTMTRGPDGADWVTVWPADNDRLAHRLTESLRPLDLARADEAGWQRDVDRRGPTGSA</sequence>
<reference evidence="5 6" key="1">
    <citation type="submission" date="2016-12" db="EMBL/GenBank/DDBJ databases">
        <title>The draft genome sequence of Actinophytocola xinjiangensis.</title>
        <authorList>
            <person name="Wang W."/>
            <person name="Yuan L."/>
        </authorList>
    </citation>
    <scope>NUCLEOTIDE SEQUENCE [LARGE SCALE GENOMIC DNA]</scope>
    <source>
        <strain evidence="5 6">CGMCC 4.4663</strain>
    </source>
</reference>
<dbReference type="RefSeq" id="WP_075134398.1">
    <property type="nucleotide sequence ID" value="NZ_MSIF01000009.1"/>
</dbReference>
<dbReference type="Pfam" id="PF14011">
    <property type="entry name" value="ESX-1_EspG"/>
    <property type="match status" value="1"/>
</dbReference>
<protein>
    <recommendedName>
        <fullName evidence="7">ESAT-6 protein secretion system EspG family protein</fullName>
    </recommendedName>
</protein>
<proteinExistence type="inferred from homology"/>
<evidence type="ECO:0000256" key="2">
    <source>
        <dbReference type="ARBA" id="ARBA00006411"/>
    </source>
</evidence>
<evidence type="ECO:0000313" key="5">
    <source>
        <dbReference type="EMBL" id="OLF09405.1"/>
    </source>
</evidence>
<organism evidence="5 6">
    <name type="scientific">Actinophytocola xinjiangensis</name>
    <dbReference type="NCBI Taxonomy" id="485602"/>
    <lineage>
        <taxon>Bacteria</taxon>
        <taxon>Bacillati</taxon>
        <taxon>Actinomycetota</taxon>
        <taxon>Actinomycetes</taxon>
        <taxon>Pseudonocardiales</taxon>
        <taxon>Pseudonocardiaceae</taxon>
    </lineage>
</organism>
<gene>
    <name evidence="5" type="ORF">BLA60_19745</name>
</gene>
<dbReference type="InterPro" id="IPR025734">
    <property type="entry name" value="EspG"/>
</dbReference>
<evidence type="ECO:0000256" key="3">
    <source>
        <dbReference type="ARBA" id="ARBA00022490"/>
    </source>
</evidence>
<dbReference type="OrthoDB" id="3636570at2"/>
<comment type="subcellular location">
    <subcellularLocation>
        <location evidence="1">Cytoplasm</location>
    </subcellularLocation>
</comment>
<keyword evidence="6" id="KW-1185">Reference proteome</keyword>
<dbReference type="Proteomes" id="UP000185696">
    <property type="component" value="Unassembled WGS sequence"/>
</dbReference>
<name>A0A7Z1AWW8_9PSEU</name>
<keyword evidence="3" id="KW-0963">Cytoplasm</keyword>